<reference evidence="4" key="1">
    <citation type="submission" date="2017-02" db="UniProtKB">
        <authorList>
            <consortium name="WormBaseParasite"/>
        </authorList>
    </citation>
    <scope>IDENTIFICATION</scope>
</reference>
<feature type="region of interest" description="Disordered" evidence="1">
    <location>
        <begin position="44"/>
        <end position="157"/>
    </location>
</feature>
<accession>A0A0M3KFX9</accession>
<feature type="compositionally biased region" description="Basic and acidic residues" evidence="1">
    <location>
        <begin position="109"/>
        <end position="119"/>
    </location>
</feature>
<dbReference type="OrthoDB" id="5875297at2759"/>
<keyword evidence="3" id="KW-1185">Reference proteome</keyword>
<evidence type="ECO:0000313" key="3">
    <source>
        <dbReference type="Proteomes" id="UP000267096"/>
    </source>
</evidence>
<proteinExistence type="predicted"/>
<name>A0A0M3KFX9_ANISI</name>
<evidence type="ECO:0000256" key="1">
    <source>
        <dbReference type="SAM" id="MobiDB-lite"/>
    </source>
</evidence>
<dbReference type="EMBL" id="UYRR01036951">
    <property type="protein sequence ID" value="VDK68558.1"/>
    <property type="molecule type" value="Genomic_DNA"/>
</dbReference>
<protein>
    <submittedName>
        <fullName evidence="4">RNA guanine-7 methyltransferase activating subunit</fullName>
    </submittedName>
</protein>
<dbReference type="Proteomes" id="UP000267096">
    <property type="component" value="Unassembled WGS sequence"/>
</dbReference>
<dbReference type="WBParaSite" id="ASIM_0001989001-mRNA-1">
    <property type="protein sequence ID" value="ASIM_0001989001-mRNA-1"/>
    <property type="gene ID" value="ASIM_0001989001"/>
</dbReference>
<dbReference type="AlphaFoldDB" id="A0A0M3KFX9"/>
<feature type="compositionally biased region" description="Basic and acidic residues" evidence="1">
    <location>
        <begin position="61"/>
        <end position="78"/>
    </location>
</feature>
<evidence type="ECO:0000313" key="2">
    <source>
        <dbReference type="EMBL" id="VDK68558.1"/>
    </source>
</evidence>
<organism evidence="4">
    <name type="scientific">Anisakis simplex</name>
    <name type="common">Herring worm</name>
    <dbReference type="NCBI Taxonomy" id="6269"/>
    <lineage>
        <taxon>Eukaryota</taxon>
        <taxon>Metazoa</taxon>
        <taxon>Ecdysozoa</taxon>
        <taxon>Nematoda</taxon>
        <taxon>Chromadorea</taxon>
        <taxon>Rhabditida</taxon>
        <taxon>Spirurina</taxon>
        <taxon>Ascaridomorpha</taxon>
        <taxon>Ascaridoidea</taxon>
        <taxon>Anisakidae</taxon>
        <taxon>Anisakis</taxon>
        <taxon>Anisakis simplex complex</taxon>
    </lineage>
</organism>
<evidence type="ECO:0000313" key="4">
    <source>
        <dbReference type="WBParaSite" id="ASIM_0001989001-mRNA-1"/>
    </source>
</evidence>
<reference evidence="2 3" key="2">
    <citation type="submission" date="2018-11" db="EMBL/GenBank/DDBJ databases">
        <authorList>
            <consortium name="Pathogen Informatics"/>
        </authorList>
    </citation>
    <scope>NUCLEOTIDE SEQUENCE [LARGE SCALE GENOMIC DNA]</scope>
</reference>
<sequence length="157" mass="18338">MFCSRFTVEDELYAEVCKGFPEQVVIFPWTSRPKRTFDYTRRRDAGGSAYERGEQPPNKRWAGEDVRWNQHHRNDQGDWRGGGRSGWGRRQPGEGYGNWHGRGRGNWSRGHDARQDSSSRGRPGWNNGGGDPPNWNNARNEQWTTNDRERQSNYPNR</sequence>
<gene>
    <name evidence="2" type="ORF">ASIM_LOCUS19277</name>
</gene>